<dbReference type="EMBL" id="MWPV01000002">
    <property type="protein sequence ID" value="OUL58688.1"/>
    <property type="molecule type" value="Genomic_DNA"/>
</dbReference>
<comment type="caution">
    <text evidence="2">The sequence shown here is derived from an EMBL/GenBank/DDBJ whole genome shotgun (WGS) entry which is preliminary data.</text>
</comment>
<evidence type="ECO:0000313" key="3">
    <source>
        <dbReference type="Proteomes" id="UP000194841"/>
    </source>
</evidence>
<dbReference type="SUPFAM" id="SSF48452">
    <property type="entry name" value="TPR-like"/>
    <property type="match status" value="1"/>
</dbReference>
<keyword evidence="3" id="KW-1185">Reference proteome</keyword>
<dbReference type="OrthoDB" id="9812424at2"/>
<dbReference type="AlphaFoldDB" id="A0A244CSX4"/>
<feature type="signal peptide" evidence="1">
    <location>
        <begin position="1"/>
        <end position="23"/>
    </location>
</feature>
<organism evidence="2 3">
    <name type="scientific">Pseudoalteromonas ulvae</name>
    <dbReference type="NCBI Taxonomy" id="107327"/>
    <lineage>
        <taxon>Bacteria</taxon>
        <taxon>Pseudomonadati</taxon>
        <taxon>Pseudomonadota</taxon>
        <taxon>Gammaproteobacteria</taxon>
        <taxon>Alteromonadales</taxon>
        <taxon>Pseudoalteromonadaceae</taxon>
        <taxon>Pseudoalteromonas</taxon>
    </lineage>
</organism>
<sequence>MKKLAVISLLLASCASYSFNVVADMHSELLNIQHQWVTVNYELTDKAQQKGFEQLVSEITQFQQTYSDKAEGYIWLGIIKSSYAGAKGGLGALGLAKEAKSALEKALLLDATALDGSAYTSLGTLYSKVPGWPIGFGDDEKAAELLSKAIKINSKGIDPNYFYGQYLYEEKKYSDAKIYLEIANQAPPRAERPLADQYRHQEIDQLLVKVNKKLKKK</sequence>
<dbReference type="Gene3D" id="1.25.40.10">
    <property type="entry name" value="Tetratricopeptide repeat domain"/>
    <property type="match status" value="1"/>
</dbReference>
<proteinExistence type="predicted"/>
<feature type="chain" id="PRO_5012444729" description="Tetratricopeptide repeat protein" evidence="1">
    <location>
        <begin position="24"/>
        <end position="217"/>
    </location>
</feature>
<evidence type="ECO:0000256" key="1">
    <source>
        <dbReference type="SAM" id="SignalP"/>
    </source>
</evidence>
<gene>
    <name evidence="2" type="ORF">B1199_07760</name>
</gene>
<dbReference type="RefSeq" id="WP_086743547.1">
    <property type="nucleotide sequence ID" value="NZ_MWPV01000002.1"/>
</dbReference>
<dbReference type="Proteomes" id="UP000194841">
    <property type="component" value="Unassembled WGS sequence"/>
</dbReference>
<keyword evidence="1" id="KW-0732">Signal</keyword>
<protein>
    <recommendedName>
        <fullName evidence="4">Tetratricopeptide repeat protein</fullName>
    </recommendedName>
</protein>
<evidence type="ECO:0000313" key="2">
    <source>
        <dbReference type="EMBL" id="OUL58688.1"/>
    </source>
</evidence>
<name>A0A244CSX4_PSEDV</name>
<accession>A0A244CSX4</accession>
<reference evidence="2 3" key="1">
    <citation type="submission" date="2017-02" db="EMBL/GenBank/DDBJ databases">
        <title>Pseudoalteromonas ulvae TC14 Genome.</title>
        <authorList>
            <person name="Molmeret M."/>
        </authorList>
    </citation>
    <scope>NUCLEOTIDE SEQUENCE [LARGE SCALE GENOMIC DNA]</scope>
    <source>
        <strain evidence="2">TC14</strain>
    </source>
</reference>
<evidence type="ECO:0008006" key="4">
    <source>
        <dbReference type="Google" id="ProtNLM"/>
    </source>
</evidence>
<dbReference type="InterPro" id="IPR011990">
    <property type="entry name" value="TPR-like_helical_dom_sf"/>
</dbReference>